<dbReference type="Gene3D" id="3.30.565.10">
    <property type="entry name" value="Histidine kinase-like ATPase, C-terminal domain"/>
    <property type="match status" value="1"/>
</dbReference>
<protein>
    <recommendedName>
        <fullName evidence="2">histidine kinase</fullName>
        <ecNumber evidence="2">2.7.13.3</ecNumber>
    </recommendedName>
</protein>
<feature type="domain" description="PAC" evidence="8">
    <location>
        <begin position="92"/>
        <end position="144"/>
    </location>
</feature>
<dbReference type="Proteomes" id="UP000563094">
    <property type="component" value="Unassembled WGS sequence"/>
</dbReference>
<dbReference type="SMART" id="SM00387">
    <property type="entry name" value="HATPase_c"/>
    <property type="match status" value="1"/>
</dbReference>
<evidence type="ECO:0000256" key="5">
    <source>
        <dbReference type="ARBA" id="ARBA00022777"/>
    </source>
</evidence>
<evidence type="ECO:0000259" key="8">
    <source>
        <dbReference type="PROSITE" id="PS50113"/>
    </source>
</evidence>
<feature type="domain" description="PAS" evidence="7">
    <location>
        <begin position="152"/>
        <end position="198"/>
    </location>
</feature>
<dbReference type="SUPFAM" id="SSF55874">
    <property type="entry name" value="ATPase domain of HSP90 chaperone/DNA topoisomerase II/histidine kinase"/>
    <property type="match status" value="1"/>
</dbReference>
<comment type="caution">
    <text evidence="9">The sequence shown here is derived from an EMBL/GenBank/DDBJ whole genome shotgun (WGS) entry which is preliminary data.</text>
</comment>
<dbReference type="RefSeq" id="WP_182513720.1">
    <property type="nucleotide sequence ID" value="NZ_JACJIQ010000013.1"/>
</dbReference>
<evidence type="ECO:0000256" key="4">
    <source>
        <dbReference type="ARBA" id="ARBA00022679"/>
    </source>
</evidence>
<evidence type="ECO:0000256" key="3">
    <source>
        <dbReference type="ARBA" id="ARBA00022553"/>
    </source>
</evidence>
<evidence type="ECO:0000256" key="1">
    <source>
        <dbReference type="ARBA" id="ARBA00000085"/>
    </source>
</evidence>
<dbReference type="EMBL" id="JACJIQ010000013">
    <property type="protein sequence ID" value="MBA9078542.1"/>
    <property type="molecule type" value="Genomic_DNA"/>
</dbReference>
<evidence type="ECO:0000256" key="2">
    <source>
        <dbReference type="ARBA" id="ARBA00012438"/>
    </source>
</evidence>
<dbReference type="Pfam" id="PF13426">
    <property type="entry name" value="PAS_9"/>
    <property type="match status" value="3"/>
</dbReference>
<accession>A0A839GI40</accession>
<reference evidence="9 10" key="1">
    <citation type="submission" date="2020-08" db="EMBL/GenBank/DDBJ databases">
        <title>Genomic Encyclopedia of Type Strains, Phase IV (KMG-IV): sequencing the most valuable type-strain genomes for metagenomic binning, comparative biology and taxonomic classification.</title>
        <authorList>
            <person name="Goeker M."/>
        </authorList>
    </citation>
    <scope>NUCLEOTIDE SEQUENCE [LARGE SCALE GENOMIC DNA]</scope>
    <source>
        <strain evidence="9 10">DSM 29854</strain>
    </source>
</reference>
<dbReference type="PANTHER" id="PTHR43304:SF1">
    <property type="entry name" value="PAC DOMAIN-CONTAINING PROTEIN"/>
    <property type="match status" value="1"/>
</dbReference>
<evidence type="ECO:0000313" key="10">
    <source>
        <dbReference type="Proteomes" id="UP000563094"/>
    </source>
</evidence>
<dbReference type="PRINTS" id="PR00344">
    <property type="entry name" value="BCTRLSENSOR"/>
</dbReference>
<comment type="catalytic activity">
    <reaction evidence="1">
        <text>ATP + protein L-histidine = ADP + protein N-phospho-L-histidine.</text>
        <dbReference type="EC" id="2.7.13.3"/>
    </reaction>
</comment>
<feature type="domain" description="PAC" evidence="8">
    <location>
        <begin position="362"/>
        <end position="414"/>
    </location>
</feature>
<keyword evidence="3" id="KW-0597">Phosphoprotein</keyword>
<dbReference type="Gene3D" id="3.30.450.20">
    <property type="entry name" value="PAS domain"/>
    <property type="match status" value="3"/>
</dbReference>
<evidence type="ECO:0000313" key="9">
    <source>
        <dbReference type="EMBL" id="MBA9078542.1"/>
    </source>
</evidence>
<dbReference type="PROSITE" id="PS50113">
    <property type="entry name" value="PAC"/>
    <property type="match status" value="3"/>
</dbReference>
<dbReference type="NCBIfam" id="TIGR00229">
    <property type="entry name" value="sensory_box"/>
    <property type="match status" value="3"/>
</dbReference>
<dbReference type="InterPro" id="IPR035965">
    <property type="entry name" value="PAS-like_dom_sf"/>
</dbReference>
<dbReference type="InterPro" id="IPR036097">
    <property type="entry name" value="HisK_dim/P_sf"/>
</dbReference>
<keyword evidence="10" id="KW-1185">Reference proteome</keyword>
<dbReference type="InterPro" id="IPR000014">
    <property type="entry name" value="PAS"/>
</dbReference>
<dbReference type="SMART" id="SM00091">
    <property type="entry name" value="PAS"/>
    <property type="match status" value="3"/>
</dbReference>
<feature type="domain" description="PAS" evidence="7">
    <location>
        <begin position="17"/>
        <end position="72"/>
    </location>
</feature>
<dbReference type="SMART" id="SM00388">
    <property type="entry name" value="HisKA"/>
    <property type="match status" value="1"/>
</dbReference>
<dbReference type="SMART" id="SM00086">
    <property type="entry name" value="PAC"/>
    <property type="match status" value="3"/>
</dbReference>
<dbReference type="CDD" id="cd00082">
    <property type="entry name" value="HisKA"/>
    <property type="match status" value="1"/>
</dbReference>
<keyword evidence="5" id="KW-0418">Kinase</keyword>
<dbReference type="InterPro" id="IPR000700">
    <property type="entry name" value="PAS-assoc_C"/>
</dbReference>
<dbReference type="AlphaFoldDB" id="A0A839GI40"/>
<feature type="domain" description="Histidine kinase" evidence="6">
    <location>
        <begin position="431"/>
        <end position="645"/>
    </location>
</feature>
<dbReference type="InterPro" id="IPR036890">
    <property type="entry name" value="HATPase_C_sf"/>
</dbReference>
<feature type="domain" description="PAS" evidence="7">
    <location>
        <begin position="287"/>
        <end position="333"/>
    </location>
</feature>
<dbReference type="InterPro" id="IPR005467">
    <property type="entry name" value="His_kinase_dom"/>
</dbReference>
<feature type="domain" description="PAC" evidence="8">
    <location>
        <begin position="227"/>
        <end position="279"/>
    </location>
</feature>
<dbReference type="InterPro" id="IPR003594">
    <property type="entry name" value="HATPase_dom"/>
</dbReference>
<proteinExistence type="predicted"/>
<dbReference type="GO" id="GO:0000155">
    <property type="term" value="F:phosphorelay sensor kinase activity"/>
    <property type="evidence" value="ECO:0007669"/>
    <property type="project" value="InterPro"/>
</dbReference>
<name>A0A839GI40_9BACT</name>
<dbReference type="CDD" id="cd00130">
    <property type="entry name" value="PAS"/>
    <property type="match status" value="3"/>
</dbReference>
<keyword evidence="4" id="KW-0808">Transferase</keyword>
<dbReference type="EC" id="2.7.13.3" evidence="2"/>
<sequence length="651" mass="74560">MGSESEVISAFSQKEQTENRYQLLIDSVTDYAIFLLDETGHVATWNAGARRIKGYEQEEIIGKHFSSFYTPDAIARDYPAYELREAIAWGRFEDEGWRVRKDGSVFWANVIITPVYNAARTLIGFSKVTRDLSERKKAEDDLYKAYEELKDSEERYRLLIEGVTDYAIFMLDPAGHVATWNAGARRIKGYEPHEIIGKYFAKFYSKDAVLSGYPEYELKEAKAKGRFEDEGWRYRKDGTPFWANVVITAIYNKENELLGFSKITRDLTEKKQLEEQLFRIHEDLKESEEKTRMLVESVRDYAIIMLNPDGLISSWNAGAERIKGYKAKEIMGKHFSAFYSREAVASGFPQFELQRALAVGRFEDEGWRIRKDGTAFWANVLITPIHNEDKRLLGFAKITRDLTERRRNEELMQKNMELVRINNDLDNFVYTASHDLKAPIANLEGLLTALQDDLGTAKDQFSGILGMMGGAISTLRRVITDLADVTRIQQDKDEVEKVELHDILAEVKDSLRDLIYATGAEIIVDKLEFESVKYSRKNLRSILYNLVSNALKYAHPERPPKITIRTRMAEAGEQVLSVADNGLGIPENQISKVFAMYKRVHDHVEGSGIGLYLVRKILDNSGDRITLESKEGVGSVFYVYFHQRHSATTRS</sequence>
<dbReference type="SUPFAM" id="SSF55785">
    <property type="entry name" value="PYP-like sensor domain (PAS domain)"/>
    <property type="match status" value="3"/>
</dbReference>
<dbReference type="PANTHER" id="PTHR43304">
    <property type="entry name" value="PHYTOCHROME-LIKE PROTEIN CPH1"/>
    <property type="match status" value="1"/>
</dbReference>
<evidence type="ECO:0000259" key="7">
    <source>
        <dbReference type="PROSITE" id="PS50112"/>
    </source>
</evidence>
<organism evidence="9 10">
    <name type="scientific">Rufibacter quisquiliarum</name>
    <dbReference type="NCBI Taxonomy" id="1549639"/>
    <lineage>
        <taxon>Bacteria</taxon>
        <taxon>Pseudomonadati</taxon>
        <taxon>Bacteroidota</taxon>
        <taxon>Cytophagia</taxon>
        <taxon>Cytophagales</taxon>
        <taxon>Hymenobacteraceae</taxon>
        <taxon>Rufibacter</taxon>
    </lineage>
</organism>
<dbReference type="PROSITE" id="PS50109">
    <property type="entry name" value="HIS_KIN"/>
    <property type="match status" value="1"/>
</dbReference>
<dbReference type="PROSITE" id="PS50112">
    <property type="entry name" value="PAS"/>
    <property type="match status" value="3"/>
</dbReference>
<dbReference type="InterPro" id="IPR003661">
    <property type="entry name" value="HisK_dim/P_dom"/>
</dbReference>
<dbReference type="InterPro" id="IPR001610">
    <property type="entry name" value="PAC"/>
</dbReference>
<dbReference type="InterPro" id="IPR004358">
    <property type="entry name" value="Sig_transdc_His_kin-like_C"/>
</dbReference>
<evidence type="ECO:0000259" key="6">
    <source>
        <dbReference type="PROSITE" id="PS50109"/>
    </source>
</evidence>
<dbReference type="Gene3D" id="1.10.287.130">
    <property type="match status" value="1"/>
</dbReference>
<dbReference type="InterPro" id="IPR052162">
    <property type="entry name" value="Sensor_kinase/Photoreceptor"/>
</dbReference>
<gene>
    <name evidence="9" type="ORF">FHS90_003270</name>
</gene>
<dbReference type="Pfam" id="PF02518">
    <property type="entry name" value="HATPase_c"/>
    <property type="match status" value="1"/>
</dbReference>
<dbReference type="SUPFAM" id="SSF47384">
    <property type="entry name" value="Homodimeric domain of signal transducing histidine kinase"/>
    <property type="match status" value="1"/>
</dbReference>